<protein>
    <submittedName>
        <fullName evidence="7">MFS transporter</fullName>
    </submittedName>
</protein>
<keyword evidence="8" id="KW-1185">Reference proteome</keyword>
<dbReference type="InterPro" id="IPR036259">
    <property type="entry name" value="MFS_trans_sf"/>
</dbReference>
<evidence type="ECO:0000256" key="4">
    <source>
        <dbReference type="ARBA" id="ARBA00022989"/>
    </source>
</evidence>
<evidence type="ECO:0000256" key="6">
    <source>
        <dbReference type="SAM" id="Phobius"/>
    </source>
</evidence>
<name>A0A919CFB0_9ACTN</name>
<dbReference type="PANTHER" id="PTHR23513">
    <property type="entry name" value="INTEGRAL MEMBRANE EFFLUX PROTEIN-RELATED"/>
    <property type="match status" value="1"/>
</dbReference>
<evidence type="ECO:0000256" key="2">
    <source>
        <dbReference type="ARBA" id="ARBA00022475"/>
    </source>
</evidence>
<comment type="caution">
    <text evidence="7">The sequence shown here is derived from an EMBL/GenBank/DDBJ whole genome shotgun (WGS) entry which is preliminary data.</text>
</comment>
<dbReference type="PANTHER" id="PTHR23513:SF11">
    <property type="entry name" value="STAPHYLOFERRIN A TRANSPORTER"/>
    <property type="match status" value="1"/>
</dbReference>
<dbReference type="GO" id="GO:0022857">
    <property type="term" value="F:transmembrane transporter activity"/>
    <property type="evidence" value="ECO:0007669"/>
    <property type="project" value="InterPro"/>
</dbReference>
<feature type="transmembrane region" description="Helical" evidence="6">
    <location>
        <begin position="318"/>
        <end position="341"/>
    </location>
</feature>
<dbReference type="InterPro" id="IPR011701">
    <property type="entry name" value="MFS"/>
</dbReference>
<organism evidence="7 8">
    <name type="scientific">Nocardiopsis kunsanensis</name>
    <dbReference type="NCBI Taxonomy" id="141693"/>
    <lineage>
        <taxon>Bacteria</taxon>
        <taxon>Bacillati</taxon>
        <taxon>Actinomycetota</taxon>
        <taxon>Actinomycetes</taxon>
        <taxon>Streptosporangiales</taxon>
        <taxon>Nocardiopsidaceae</taxon>
        <taxon>Nocardiopsis</taxon>
    </lineage>
</organism>
<keyword evidence="3 6" id="KW-0812">Transmembrane</keyword>
<dbReference type="Pfam" id="PF07690">
    <property type="entry name" value="MFS_1"/>
    <property type="match status" value="1"/>
</dbReference>
<keyword evidence="2" id="KW-1003">Cell membrane</keyword>
<sequence>MARSEGRAESASGVAAPLAYVPFRALALGRSLMLFGNGMAHVALAFAVLDATGSLAQVGLVVGARSAANVSLLLLGGVVADRLPRSLVLRGACVLAAGSQGFLALALLTGRASLPLMVVLSLVNGAAAAANLPAAAASTPQTVPRHLLRQANALIGVAKHAGNLSGMSIGGVVVGAAGAGWAIAVDASMFAAAGVAFLFLRVSEQGGPVERTSVLSDLREGWGEFTARTWVWVVVLQFMVVNAGWAAATTVLGPGIADETFGRTTWGLLMAVNSVGLLTGGVLAARWQPRRALLYGVALVSVQTVPFFALMGPSPLPLLFAAMFVAGVAVDQFIVAWEVSVQENVPQERLSRVYSYDAFGSFVAMPLGQIAVAPVAEGVGPDRALLLVACSTLSATLAAVAVPGVRALRRA</sequence>
<feature type="transmembrane region" description="Helical" evidence="6">
    <location>
        <begin position="87"/>
        <end position="108"/>
    </location>
</feature>
<evidence type="ECO:0000313" key="8">
    <source>
        <dbReference type="Proteomes" id="UP000654947"/>
    </source>
</evidence>
<feature type="transmembrane region" description="Helical" evidence="6">
    <location>
        <begin position="292"/>
        <end position="312"/>
    </location>
</feature>
<keyword evidence="5 6" id="KW-0472">Membrane</keyword>
<dbReference type="GO" id="GO:0005886">
    <property type="term" value="C:plasma membrane"/>
    <property type="evidence" value="ECO:0007669"/>
    <property type="project" value="UniProtKB-SubCell"/>
</dbReference>
<evidence type="ECO:0000256" key="3">
    <source>
        <dbReference type="ARBA" id="ARBA00022692"/>
    </source>
</evidence>
<dbReference type="EMBL" id="BMXL01000003">
    <property type="protein sequence ID" value="GHD18022.1"/>
    <property type="molecule type" value="Genomic_DNA"/>
</dbReference>
<dbReference type="SUPFAM" id="SSF103473">
    <property type="entry name" value="MFS general substrate transporter"/>
    <property type="match status" value="1"/>
</dbReference>
<dbReference type="Gene3D" id="1.20.1250.20">
    <property type="entry name" value="MFS general substrate transporter like domains"/>
    <property type="match status" value="1"/>
</dbReference>
<gene>
    <name evidence="7" type="ORF">GCM10007147_07560</name>
</gene>
<dbReference type="RefSeq" id="WP_017575147.1">
    <property type="nucleotide sequence ID" value="NZ_BMXL01000003.1"/>
</dbReference>
<proteinExistence type="predicted"/>
<feature type="transmembrane region" description="Helical" evidence="6">
    <location>
        <begin position="32"/>
        <end position="49"/>
    </location>
</feature>
<feature type="transmembrane region" description="Helical" evidence="6">
    <location>
        <begin position="229"/>
        <end position="253"/>
    </location>
</feature>
<feature type="transmembrane region" description="Helical" evidence="6">
    <location>
        <begin position="384"/>
        <end position="405"/>
    </location>
</feature>
<feature type="transmembrane region" description="Helical" evidence="6">
    <location>
        <begin position="265"/>
        <end position="285"/>
    </location>
</feature>
<evidence type="ECO:0000256" key="1">
    <source>
        <dbReference type="ARBA" id="ARBA00004651"/>
    </source>
</evidence>
<evidence type="ECO:0000256" key="5">
    <source>
        <dbReference type="ARBA" id="ARBA00023136"/>
    </source>
</evidence>
<feature type="transmembrane region" description="Helical" evidence="6">
    <location>
        <begin position="179"/>
        <end position="200"/>
    </location>
</feature>
<keyword evidence="4 6" id="KW-1133">Transmembrane helix</keyword>
<evidence type="ECO:0000313" key="7">
    <source>
        <dbReference type="EMBL" id="GHD18022.1"/>
    </source>
</evidence>
<accession>A0A919CFB0</accession>
<feature type="transmembrane region" description="Helical" evidence="6">
    <location>
        <begin position="353"/>
        <end position="372"/>
    </location>
</feature>
<dbReference type="AlphaFoldDB" id="A0A919CFB0"/>
<reference evidence="7 8" key="1">
    <citation type="journal article" date="2014" name="Int. J. Syst. Evol. Microbiol.">
        <title>Complete genome sequence of Corynebacterium casei LMG S-19264T (=DSM 44701T), isolated from a smear-ripened cheese.</title>
        <authorList>
            <consortium name="US DOE Joint Genome Institute (JGI-PGF)"/>
            <person name="Walter F."/>
            <person name="Albersmeier A."/>
            <person name="Kalinowski J."/>
            <person name="Ruckert C."/>
        </authorList>
    </citation>
    <scope>NUCLEOTIDE SEQUENCE [LARGE SCALE GENOMIC DNA]</scope>
    <source>
        <strain evidence="7 8">KCTC 19473</strain>
    </source>
</reference>
<feature type="transmembrane region" description="Helical" evidence="6">
    <location>
        <begin position="55"/>
        <end position="75"/>
    </location>
</feature>
<comment type="subcellular location">
    <subcellularLocation>
        <location evidence="1">Cell membrane</location>
        <topology evidence="1">Multi-pass membrane protein</topology>
    </subcellularLocation>
</comment>
<dbReference type="CDD" id="cd06173">
    <property type="entry name" value="MFS_MefA_like"/>
    <property type="match status" value="1"/>
</dbReference>
<dbReference type="Proteomes" id="UP000654947">
    <property type="component" value="Unassembled WGS sequence"/>
</dbReference>